<sequence length="31" mass="3635">LTIIGAFMIFTGIILHAISRMMFINEQIRRQ</sequence>
<evidence type="ECO:0000313" key="3">
    <source>
        <dbReference type="Proteomes" id="UP000300067"/>
    </source>
</evidence>
<evidence type="ECO:0000256" key="1">
    <source>
        <dbReference type="SAM" id="Phobius"/>
    </source>
</evidence>
<evidence type="ECO:0000313" key="2">
    <source>
        <dbReference type="EMBL" id="QCR17881.1"/>
    </source>
</evidence>
<protein>
    <submittedName>
        <fullName evidence="2">Dolichyl-phosphate mannose synthase</fullName>
    </submittedName>
</protein>
<dbReference type="AlphaFoldDB" id="A0A4P8R181"/>
<proteinExistence type="predicted"/>
<keyword evidence="1" id="KW-1133">Transmembrane helix</keyword>
<organism evidence="2 3">
    <name type="scientific">Methanosarcina mazei</name>
    <name type="common">Methanosarcina frisia</name>
    <dbReference type="NCBI Taxonomy" id="2209"/>
    <lineage>
        <taxon>Archaea</taxon>
        <taxon>Methanobacteriati</taxon>
        <taxon>Methanobacteriota</taxon>
        <taxon>Stenosarchaea group</taxon>
        <taxon>Methanomicrobia</taxon>
        <taxon>Methanosarcinales</taxon>
        <taxon>Methanosarcinaceae</taxon>
        <taxon>Methanosarcina</taxon>
    </lineage>
</organism>
<keyword evidence="1" id="KW-0472">Membrane</keyword>
<keyword evidence="1" id="KW-0812">Transmembrane</keyword>
<feature type="transmembrane region" description="Helical" evidence="1">
    <location>
        <begin position="6"/>
        <end position="23"/>
    </location>
</feature>
<gene>
    <name evidence="2" type="ORF">DKM28_09935</name>
</gene>
<accession>A0A4P8R181</accession>
<name>A0A4P8R181_METMZ</name>
<reference evidence="2 3" key="1">
    <citation type="submission" date="2018-05" db="EMBL/GenBank/DDBJ databases">
        <title>Methanosarcina gilichinskyana sp. nov., a novel methanogenic archaeon isolated from Holocene permafrost, North East Russia.</title>
        <authorList>
            <person name="Oshurkova V."/>
            <person name="Meer M."/>
            <person name="Bochkareva O."/>
            <person name="Shcherbakova V."/>
        </authorList>
    </citation>
    <scope>NUCLEOTIDE SEQUENCE [LARGE SCALE GENOMIC DNA]</scope>
    <source>
        <strain evidence="2 3">JL01</strain>
    </source>
</reference>
<dbReference type="EMBL" id="CP029709">
    <property type="protein sequence ID" value="QCR17881.1"/>
    <property type="molecule type" value="Genomic_DNA"/>
</dbReference>
<dbReference type="Proteomes" id="UP000300067">
    <property type="component" value="Chromosome"/>
</dbReference>
<feature type="non-terminal residue" evidence="2">
    <location>
        <position position="1"/>
    </location>
</feature>